<proteinExistence type="predicted"/>
<dbReference type="Proteomes" id="UP000698242">
    <property type="component" value="Unassembled WGS sequence"/>
</dbReference>
<accession>A0A921NWH6</accession>
<feature type="region of interest" description="Disordered" evidence="5">
    <location>
        <begin position="119"/>
        <end position="148"/>
    </location>
</feature>
<evidence type="ECO:0000256" key="4">
    <source>
        <dbReference type="PROSITE-ProRule" id="PRU00433"/>
    </source>
</evidence>
<keyword evidence="8" id="KW-1185">Reference proteome</keyword>
<keyword evidence="1 4" id="KW-0349">Heme</keyword>
<evidence type="ECO:0000256" key="1">
    <source>
        <dbReference type="ARBA" id="ARBA00022617"/>
    </source>
</evidence>
<evidence type="ECO:0000256" key="5">
    <source>
        <dbReference type="SAM" id="MobiDB-lite"/>
    </source>
</evidence>
<dbReference type="AlphaFoldDB" id="A0A921NWH6"/>
<name>A0A921NWH6_9RHOB</name>
<dbReference type="Gene3D" id="1.10.760.10">
    <property type="entry name" value="Cytochrome c-like domain"/>
    <property type="match status" value="1"/>
</dbReference>
<dbReference type="InterPro" id="IPR036909">
    <property type="entry name" value="Cyt_c-like_dom_sf"/>
</dbReference>
<dbReference type="OrthoDB" id="7365807at2"/>
<reference evidence="7" key="1">
    <citation type="submission" date="2013-03" db="EMBL/GenBank/DDBJ databases">
        <title>Genome Sequence of the Profundibacterium mesophilum strain KAUST100406-0324T from Red Sea, a novel genus in the family Rhodobacteraceae.</title>
        <authorList>
            <person name="Essack M."/>
            <person name="Alam I."/>
            <person name="Lafi F."/>
            <person name="Alawi W."/>
            <person name="Kamanu F."/>
            <person name="Al-Suwailem A."/>
            <person name="Lee O.O."/>
            <person name="Xu Y."/>
            <person name="Bajic V."/>
            <person name="Qian P.-Y."/>
            <person name="Archer J."/>
        </authorList>
    </citation>
    <scope>NUCLEOTIDE SEQUENCE</scope>
    <source>
        <strain evidence="7">KAUST100406-0324</strain>
    </source>
</reference>
<dbReference type="GO" id="GO:0009055">
    <property type="term" value="F:electron transfer activity"/>
    <property type="evidence" value="ECO:0007669"/>
    <property type="project" value="InterPro"/>
</dbReference>
<evidence type="ECO:0000313" key="7">
    <source>
        <dbReference type="EMBL" id="KAF0676953.1"/>
    </source>
</evidence>
<keyword evidence="3 4" id="KW-0408">Iron</keyword>
<dbReference type="GO" id="GO:0020037">
    <property type="term" value="F:heme binding"/>
    <property type="evidence" value="ECO:0007669"/>
    <property type="project" value="InterPro"/>
</dbReference>
<protein>
    <submittedName>
        <fullName evidence="7">Cytochrome c family domain containing protein</fullName>
    </submittedName>
</protein>
<organism evidence="7 8">
    <name type="scientific">Profundibacterium mesophilum KAUST100406-0324</name>
    <dbReference type="NCBI Taxonomy" id="1037889"/>
    <lineage>
        <taxon>Bacteria</taxon>
        <taxon>Pseudomonadati</taxon>
        <taxon>Pseudomonadota</taxon>
        <taxon>Alphaproteobacteria</taxon>
        <taxon>Rhodobacterales</taxon>
        <taxon>Roseobacteraceae</taxon>
        <taxon>Profundibacterium</taxon>
    </lineage>
</organism>
<gene>
    <name evidence="7" type="ORF">PMES_00750</name>
</gene>
<dbReference type="PROSITE" id="PS51007">
    <property type="entry name" value="CYTC"/>
    <property type="match status" value="1"/>
</dbReference>
<keyword evidence="2 4" id="KW-0479">Metal-binding</keyword>
<comment type="caution">
    <text evidence="7">The sequence shown here is derived from an EMBL/GenBank/DDBJ whole genome shotgun (WGS) entry which is preliminary data.</text>
</comment>
<dbReference type="RefSeq" id="WP_159964169.1">
    <property type="nucleotide sequence ID" value="NZ_APKE01000010.1"/>
</dbReference>
<feature type="domain" description="Cytochrome c" evidence="6">
    <location>
        <begin position="146"/>
        <end position="244"/>
    </location>
</feature>
<evidence type="ECO:0000259" key="6">
    <source>
        <dbReference type="PROSITE" id="PS51007"/>
    </source>
</evidence>
<evidence type="ECO:0000256" key="3">
    <source>
        <dbReference type="ARBA" id="ARBA00023004"/>
    </source>
</evidence>
<dbReference type="InterPro" id="IPR009056">
    <property type="entry name" value="Cyt_c-like_dom"/>
</dbReference>
<evidence type="ECO:0000256" key="2">
    <source>
        <dbReference type="ARBA" id="ARBA00022723"/>
    </source>
</evidence>
<dbReference type="SUPFAM" id="SSF46626">
    <property type="entry name" value="Cytochrome c"/>
    <property type="match status" value="1"/>
</dbReference>
<evidence type="ECO:0000313" key="8">
    <source>
        <dbReference type="Proteomes" id="UP000698242"/>
    </source>
</evidence>
<sequence length="255" mass="27025">MIRRIAVIIGIVAPVPMLAGEADRSFVLAAPPELLQSGVIDHLKPRFSLKTGIAVTLKEAVSPEGQRPAKADLWFTTAPLGEAVLSRGAQTWHLGANDDPDAGRFLNWLSSTAGRAAIDGFAPPEGPPYRPAAARRSARAAPPPEGDAEAGATLALDLCGRCHVVGRVNRMKGIGSTPSFALLRGFADWQTRFAAFHALNPHPSFTQVEDVTPPFDPRRPSPIAPMRLDLEELEAIIAYVAGLAPADLGAPLDAK</sequence>
<dbReference type="GO" id="GO:0046872">
    <property type="term" value="F:metal ion binding"/>
    <property type="evidence" value="ECO:0007669"/>
    <property type="project" value="UniProtKB-KW"/>
</dbReference>
<dbReference type="EMBL" id="APKE01000010">
    <property type="protein sequence ID" value="KAF0676953.1"/>
    <property type="molecule type" value="Genomic_DNA"/>
</dbReference>